<gene>
    <name evidence="3" type="ORF">BO78DRAFT_327664</name>
</gene>
<name>A0A319DUM4_ASPSB</name>
<keyword evidence="2" id="KW-0472">Membrane</keyword>
<organism evidence="3 4">
    <name type="scientific">Aspergillus sclerotiicarbonarius (strain CBS 121057 / IBT 28362)</name>
    <dbReference type="NCBI Taxonomy" id="1448318"/>
    <lineage>
        <taxon>Eukaryota</taxon>
        <taxon>Fungi</taxon>
        <taxon>Dikarya</taxon>
        <taxon>Ascomycota</taxon>
        <taxon>Pezizomycotina</taxon>
        <taxon>Eurotiomycetes</taxon>
        <taxon>Eurotiomycetidae</taxon>
        <taxon>Eurotiales</taxon>
        <taxon>Aspergillaceae</taxon>
        <taxon>Aspergillus</taxon>
        <taxon>Aspergillus subgen. Circumdati</taxon>
    </lineage>
</organism>
<feature type="transmembrane region" description="Helical" evidence="2">
    <location>
        <begin position="100"/>
        <end position="122"/>
    </location>
</feature>
<evidence type="ECO:0000313" key="3">
    <source>
        <dbReference type="EMBL" id="PYI01422.1"/>
    </source>
</evidence>
<proteinExistence type="predicted"/>
<accession>A0A319DUM4</accession>
<feature type="transmembrane region" description="Helical" evidence="2">
    <location>
        <begin position="43"/>
        <end position="62"/>
    </location>
</feature>
<feature type="transmembrane region" description="Helical" evidence="2">
    <location>
        <begin position="171"/>
        <end position="191"/>
    </location>
</feature>
<dbReference type="Proteomes" id="UP000248423">
    <property type="component" value="Unassembled WGS sequence"/>
</dbReference>
<feature type="compositionally biased region" description="Basic and acidic residues" evidence="1">
    <location>
        <begin position="210"/>
        <end position="227"/>
    </location>
</feature>
<keyword evidence="2" id="KW-0812">Transmembrane</keyword>
<keyword evidence="2" id="KW-1133">Transmembrane helix</keyword>
<evidence type="ECO:0000313" key="4">
    <source>
        <dbReference type="Proteomes" id="UP000248423"/>
    </source>
</evidence>
<feature type="transmembrane region" description="Helical" evidence="2">
    <location>
        <begin position="12"/>
        <end position="37"/>
    </location>
</feature>
<feature type="region of interest" description="Disordered" evidence="1">
    <location>
        <begin position="204"/>
        <end position="227"/>
    </location>
</feature>
<evidence type="ECO:0000256" key="1">
    <source>
        <dbReference type="SAM" id="MobiDB-lite"/>
    </source>
</evidence>
<sequence length="227" mass="24375">MASSVARLAGRLSTVLAVLFLTSWTATALSFTAISVLNTEATVIGTIASISLVTFLVCRLLVRFQPQDGTLAHLLATAHHGSRRGALVLLAFCGTWLYELLAKGVVLLFLTFFGGVLATVIYNDPNLENWTTTPTPDQSDASTTALAEIDEFKEKAGFDPTQLFRWIPPQALVYCIALMWLNFLSLGLYILGHGLKSLSRVLSSPSGKTAAKEGKEGKEGPDGTEKA</sequence>
<dbReference type="OrthoDB" id="4496655at2759"/>
<evidence type="ECO:0000256" key="2">
    <source>
        <dbReference type="SAM" id="Phobius"/>
    </source>
</evidence>
<keyword evidence="4" id="KW-1185">Reference proteome</keyword>
<dbReference type="VEuPathDB" id="FungiDB:BO78DRAFT_327664"/>
<protein>
    <submittedName>
        <fullName evidence="3">Uncharacterized protein</fullName>
    </submittedName>
</protein>
<dbReference type="EMBL" id="KZ826416">
    <property type="protein sequence ID" value="PYI01422.1"/>
    <property type="molecule type" value="Genomic_DNA"/>
</dbReference>
<reference evidence="3 4" key="1">
    <citation type="submission" date="2018-02" db="EMBL/GenBank/DDBJ databases">
        <title>The genomes of Aspergillus section Nigri reveals drivers in fungal speciation.</title>
        <authorList>
            <consortium name="DOE Joint Genome Institute"/>
            <person name="Vesth T.C."/>
            <person name="Nybo J."/>
            <person name="Theobald S."/>
            <person name="Brandl J."/>
            <person name="Frisvad J.C."/>
            <person name="Nielsen K.F."/>
            <person name="Lyhne E.K."/>
            <person name="Kogle M.E."/>
            <person name="Kuo A."/>
            <person name="Riley R."/>
            <person name="Clum A."/>
            <person name="Nolan M."/>
            <person name="Lipzen A."/>
            <person name="Salamov A."/>
            <person name="Henrissat B."/>
            <person name="Wiebenga A."/>
            <person name="De vries R.P."/>
            <person name="Grigoriev I.V."/>
            <person name="Mortensen U.H."/>
            <person name="Andersen M.R."/>
            <person name="Baker S.E."/>
        </authorList>
    </citation>
    <scope>NUCLEOTIDE SEQUENCE [LARGE SCALE GENOMIC DNA]</scope>
    <source>
        <strain evidence="3 4">CBS 121057</strain>
    </source>
</reference>
<dbReference type="AlphaFoldDB" id="A0A319DUM4"/>